<dbReference type="AlphaFoldDB" id="A0A1Y5QC00"/>
<gene>
    <name evidence="1" type="ORF">STPYR_12627</name>
</gene>
<evidence type="ECO:0000313" key="1">
    <source>
        <dbReference type="EMBL" id="SBV37684.1"/>
    </source>
</evidence>
<organism evidence="1">
    <name type="scientific">uncultured Stenotrophomonas sp</name>
    <dbReference type="NCBI Taxonomy" id="165438"/>
    <lineage>
        <taxon>Bacteria</taxon>
        <taxon>Pseudomonadati</taxon>
        <taxon>Pseudomonadota</taxon>
        <taxon>Gammaproteobacteria</taxon>
        <taxon>Lysobacterales</taxon>
        <taxon>Lysobacteraceae</taxon>
        <taxon>Stenotrophomonas</taxon>
        <taxon>environmental samples</taxon>
    </lineage>
</organism>
<sequence length="156" mass="17110">MTTENMFVLKALQGKTVTVTSDSIRIEKEGGFFAVKRDKTIPIRQITSVEVKKPSRVVGFIQFSIAGGKQFNSGFTLSGGAFDAVADENAATFLSEECYNQALEIKSYVESWAPPGEAKSDSSSVADELLKYGTLLEKGLLTREEFEEKKKQLLGL</sequence>
<protein>
    <submittedName>
        <fullName evidence="1">Uncharacterized protein</fullName>
    </submittedName>
</protein>
<dbReference type="EMBL" id="FLTS01000001">
    <property type="protein sequence ID" value="SBV37684.1"/>
    <property type="molecule type" value="Genomic_DNA"/>
</dbReference>
<reference evidence="1" key="1">
    <citation type="submission" date="2016-03" db="EMBL/GenBank/DDBJ databases">
        <authorList>
            <person name="Ploux O."/>
        </authorList>
    </citation>
    <scope>NUCLEOTIDE SEQUENCE</scope>
    <source>
        <strain evidence="1">UC10</strain>
    </source>
</reference>
<name>A0A1Y5QC00_9GAMM</name>
<accession>A0A1Y5QC00</accession>
<proteinExistence type="predicted"/>